<dbReference type="EMBL" id="LCMQ01000011">
    <property type="protein sequence ID" value="KKU40231.1"/>
    <property type="molecule type" value="Genomic_DNA"/>
</dbReference>
<accession>A0A0G1Q5A9</accession>
<proteinExistence type="predicted"/>
<keyword evidence="1" id="KW-0812">Transmembrane</keyword>
<comment type="caution">
    <text evidence="2">The sequence shown here is derived from an EMBL/GenBank/DDBJ whole genome shotgun (WGS) entry which is preliminary data.</text>
</comment>
<evidence type="ECO:0008006" key="4">
    <source>
        <dbReference type="Google" id="ProtNLM"/>
    </source>
</evidence>
<keyword evidence="1" id="KW-1133">Transmembrane helix</keyword>
<dbReference type="AlphaFoldDB" id="A0A0G1Q5A9"/>
<protein>
    <recommendedName>
        <fullName evidence="4">POTRA domain-containing protein</fullName>
    </recommendedName>
</protein>
<evidence type="ECO:0000313" key="3">
    <source>
        <dbReference type="Proteomes" id="UP000034202"/>
    </source>
</evidence>
<sequence>MAQEFSQKSKILFRPKRLEKKQRSKRKKIIVGALFLIIFAGIIYFFFFSPVFQIKNAGIIASEKNISPDLVAQVKKATEDFFKTRYFFVRKDNLFIFQENELKDYLVSKFLEISDAKIERSSEKNLAEREIKIYLTKREMAAIWCETDLASAVTGELKPVEGPAERRNQKMFLR</sequence>
<evidence type="ECO:0000313" key="2">
    <source>
        <dbReference type="EMBL" id="KKU40231.1"/>
    </source>
</evidence>
<reference evidence="2 3" key="1">
    <citation type="journal article" date="2015" name="Nature">
        <title>rRNA introns, odd ribosomes, and small enigmatic genomes across a large radiation of phyla.</title>
        <authorList>
            <person name="Brown C.T."/>
            <person name="Hug L.A."/>
            <person name="Thomas B.C."/>
            <person name="Sharon I."/>
            <person name="Castelle C.J."/>
            <person name="Singh A."/>
            <person name="Wilkins M.J."/>
            <person name="Williams K.H."/>
            <person name="Banfield J.F."/>
        </authorList>
    </citation>
    <scope>NUCLEOTIDE SEQUENCE [LARGE SCALE GENOMIC DNA]</scope>
</reference>
<keyword evidence="1" id="KW-0472">Membrane</keyword>
<dbReference type="Proteomes" id="UP000034202">
    <property type="component" value="Unassembled WGS sequence"/>
</dbReference>
<evidence type="ECO:0000256" key="1">
    <source>
        <dbReference type="SAM" id="Phobius"/>
    </source>
</evidence>
<feature type="transmembrane region" description="Helical" evidence="1">
    <location>
        <begin position="29"/>
        <end position="47"/>
    </location>
</feature>
<name>A0A0G1Q5A9_9BACT</name>
<organism evidence="2 3">
    <name type="scientific">Candidatus Azambacteria bacterium GW2011_GWE2_46_45</name>
    <dbReference type="NCBI Taxonomy" id="1618625"/>
    <lineage>
        <taxon>Bacteria</taxon>
        <taxon>Candidatus Azamiibacteriota</taxon>
    </lineage>
</organism>
<gene>
    <name evidence="2" type="ORF">UX55_C0011G0010</name>
</gene>